<organism evidence="9">
    <name type="scientific">Pyrrhalta maculicollis</name>
    <dbReference type="NCBI Taxonomy" id="226885"/>
    <lineage>
        <taxon>Eukaryota</taxon>
        <taxon>Metazoa</taxon>
        <taxon>Ecdysozoa</taxon>
        <taxon>Arthropoda</taxon>
        <taxon>Hexapoda</taxon>
        <taxon>Insecta</taxon>
        <taxon>Pterygota</taxon>
        <taxon>Neoptera</taxon>
        <taxon>Endopterygota</taxon>
        <taxon>Coleoptera</taxon>
        <taxon>Polyphaga</taxon>
        <taxon>Cucujiformia</taxon>
        <taxon>Chrysomeloidea</taxon>
        <taxon>Chrysomelidae</taxon>
        <taxon>Galerucinae</taxon>
        <taxon>Coelomerites</taxon>
        <taxon>Pyrrhalta</taxon>
    </lineage>
</organism>
<evidence type="ECO:0000313" key="9">
    <source>
        <dbReference type="EMBL" id="APC94249.1"/>
    </source>
</evidence>
<feature type="transmembrane region" description="Helical" evidence="8">
    <location>
        <begin position="147"/>
        <end position="169"/>
    </location>
</feature>
<dbReference type="GO" id="GO:0005886">
    <property type="term" value="C:plasma membrane"/>
    <property type="evidence" value="ECO:0007669"/>
    <property type="project" value="UniProtKB-SubCell"/>
</dbReference>
<dbReference type="Pfam" id="PF08395">
    <property type="entry name" value="7tm_7"/>
    <property type="match status" value="1"/>
</dbReference>
<dbReference type="EMBL" id="KX290678">
    <property type="protein sequence ID" value="APC94249.1"/>
    <property type="molecule type" value="mRNA"/>
</dbReference>
<evidence type="ECO:0000256" key="8">
    <source>
        <dbReference type="RuleBase" id="RU363108"/>
    </source>
</evidence>
<dbReference type="GO" id="GO:0030425">
    <property type="term" value="C:dendrite"/>
    <property type="evidence" value="ECO:0007669"/>
    <property type="project" value="TreeGrafter"/>
</dbReference>
<keyword evidence="6 8" id="KW-0675">Receptor</keyword>
<proteinExistence type="evidence at transcript level"/>
<sequence length="412" mass="47205">MQTYYFVCVDYVSRMSTLIKMLSTILENFASLYSLTLSFFGLFLPSKDFSNWNRYEILRKYSGLLYATLTTIGYCYLQWYASQNTYKTSRTSNVILSTSTDTLLTIICLISTLGNAFCKKGKWIRLLKLQNFCRKRTRIDGFWRNKFYLVLEVLFGHAIFCFVVGAAQYKNVIEDDLSKLAATFIKNVFFYYTFLIATVIYNMALSLRNCLVGLKIHIVKSLDVESSVFLSETKSLRTIMTPISVIGEETFWKLLEASKIFNIIFECVEIFNDIFGVLILFFNVVTVLIILVSLNTLLITGEMEQLTVEIAIDSISVCLMFIIWNSFVTSACGLLKRESVTIITLCCKLQHALPHGSKERQEILNLARQINRKSPRVTAAGFCDVDFSLIFSVFSYVGTYIVVLIQFSHIDF</sequence>
<keyword evidence="2 8" id="KW-1003">Cell membrane</keyword>
<dbReference type="PANTHER" id="PTHR21143:SF104">
    <property type="entry name" value="GUSTATORY RECEPTOR 8A-RELATED"/>
    <property type="match status" value="1"/>
</dbReference>
<protein>
    <recommendedName>
        <fullName evidence="8">Gustatory receptor</fullName>
    </recommendedName>
</protein>
<reference evidence="9" key="1">
    <citation type="journal article" date="2016" name="Insect Biochem. Mol. Biol.">
        <title>Comparative transcriptome analysis of chemosensory genes in two sister leaf beetles provides insights into chemosensory speciation.</title>
        <authorList>
            <person name="Zhang B."/>
            <person name="Zhang W."/>
            <person name="Nie R.E."/>
            <person name="Li W.Z."/>
            <person name="Segraves K.A."/>
            <person name="Yang X.K."/>
            <person name="Xue H.J."/>
        </authorList>
    </citation>
    <scope>NUCLEOTIDE SEQUENCE</scope>
</reference>
<evidence type="ECO:0000256" key="3">
    <source>
        <dbReference type="ARBA" id="ARBA00022692"/>
    </source>
</evidence>
<feature type="transmembrane region" description="Helical" evidence="8">
    <location>
        <begin position="64"/>
        <end position="82"/>
    </location>
</feature>
<dbReference type="GO" id="GO:0043025">
    <property type="term" value="C:neuronal cell body"/>
    <property type="evidence" value="ECO:0007669"/>
    <property type="project" value="TreeGrafter"/>
</dbReference>
<comment type="subcellular location">
    <subcellularLocation>
        <location evidence="1 8">Cell membrane</location>
        <topology evidence="1 8">Multi-pass membrane protein</topology>
    </subcellularLocation>
</comment>
<comment type="function">
    <text evidence="8">Gustatory receptor which mediates acceptance or avoidance behavior, depending on its substrates.</text>
</comment>
<evidence type="ECO:0000256" key="7">
    <source>
        <dbReference type="ARBA" id="ARBA00023224"/>
    </source>
</evidence>
<evidence type="ECO:0000256" key="1">
    <source>
        <dbReference type="ARBA" id="ARBA00004651"/>
    </source>
</evidence>
<feature type="transmembrane region" description="Helical" evidence="8">
    <location>
        <begin position="314"/>
        <end position="335"/>
    </location>
</feature>
<feature type="transmembrane region" description="Helical" evidence="8">
    <location>
        <begin position="274"/>
        <end position="294"/>
    </location>
</feature>
<keyword evidence="5 8" id="KW-0472">Membrane</keyword>
<dbReference type="GO" id="GO:0008049">
    <property type="term" value="P:male courtship behavior"/>
    <property type="evidence" value="ECO:0007669"/>
    <property type="project" value="TreeGrafter"/>
</dbReference>
<name>A0A1J0KKL2_9CUCU</name>
<accession>A0A1J0KKL2</accession>
<evidence type="ECO:0000256" key="2">
    <source>
        <dbReference type="ARBA" id="ARBA00022475"/>
    </source>
</evidence>
<dbReference type="GO" id="GO:0007635">
    <property type="term" value="P:chemosensory behavior"/>
    <property type="evidence" value="ECO:0007669"/>
    <property type="project" value="TreeGrafter"/>
</dbReference>
<evidence type="ECO:0000256" key="6">
    <source>
        <dbReference type="ARBA" id="ARBA00023170"/>
    </source>
</evidence>
<feature type="transmembrane region" description="Helical" evidence="8">
    <location>
        <begin position="377"/>
        <end position="407"/>
    </location>
</feature>
<keyword evidence="3 8" id="KW-0812">Transmembrane</keyword>
<evidence type="ECO:0000256" key="4">
    <source>
        <dbReference type="ARBA" id="ARBA00022989"/>
    </source>
</evidence>
<dbReference type="GO" id="GO:0050909">
    <property type="term" value="P:sensory perception of taste"/>
    <property type="evidence" value="ECO:0007669"/>
    <property type="project" value="InterPro"/>
</dbReference>
<feature type="transmembrane region" description="Helical" evidence="8">
    <location>
        <begin position="25"/>
        <end position="44"/>
    </location>
</feature>
<feature type="transmembrane region" description="Helical" evidence="8">
    <location>
        <begin position="189"/>
        <end position="207"/>
    </location>
</feature>
<dbReference type="PANTHER" id="PTHR21143">
    <property type="entry name" value="INVERTEBRATE GUSTATORY RECEPTOR"/>
    <property type="match status" value="1"/>
</dbReference>
<keyword evidence="7 8" id="KW-0807">Transducer</keyword>
<keyword evidence="4 8" id="KW-1133">Transmembrane helix</keyword>
<dbReference type="AlphaFoldDB" id="A0A1J0KKL2"/>
<dbReference type="GO" id="GO:0007165">
    <property type="term" value="P:signal transduction"/>
    <property type="evidence" value="ECO:0007669"/>
    <property type="project" value="UniProtKB-KW"/>
</dbReference>
<dbReference type="GO" id="GO:0030424">
    <property type="term" value="C:axon"/>
    <property type="evidence" value="ECO:0007669"/>
    <property type="project" value="TreeGrafter"/>
</dbReference>
<comment type="similarity">
    <text evidence="8">Belongs to the insect chemoreceptor superfamily. Gustatory receptor (GR) family.</text>
</comment>
<evidence type="ECO:0000256" key="5">
    <source>
        <dbReference type="ARBA" id="ARBA00023136"/>
    </source>
</evidence>
<dbReference type="InterPro" id="IPR013604">
    <property type="entry name" value="7TM_chemorcpt"/>
</dbReference>